<evidence type="ECO:0000256" key="2">
    <source>
        <dbReference type="ARBA" id="ARBA00022450"/>
    </source>
</evidence>
<dbReference type="Gene3D" id="3.30.559.10">
    <property type="entry name" value="Chloramphenicol acetyltransferase-like domain"/>
    <property type="match status" value="2"/>
</dbReference>
<dbReference type="SMART" id="SM00824">
    <property type="entry name" value="PKS_TE"/>
    <property type="match status" value="1"/>
</dbReference>
<dbReference type="Proteomes" id="UP001199469">
    <property type="component" value="Unassembled WGS sequence"/>
</dbReference>
<evidence type="ECO:0000256" key="4">
    <source>
        <dbReference type="SAM" id="MobiDB-lite"/>
    </source>
</evidence>
<dbReference type="Pfam" id="PF00668">
    <property type="entry name" value="Condensation"/>
    <property type="match status" value="2"/>
</dbReference>
<dbReference type="CDD" id="cd17643">
    <property type="entry name" value="A_NRPS_Cytc1-like"/>
    <property type="match status" value="1"/>
</dbReference>
<reference evidence="6 7" key="1">
    <citation type="submission" date="2021-11" db="EMBL/GenBank/DDBJ databases">
        <title>Draft genome sequence of Actinomycetospora sp. SF1 isolated from the rhizosphere soil.</title>
        <authorList>
            <person name="Duangmal K."/>
            <person name="Chantavorakit T."/>
        </authorList>
    </citation>
    <scope>NUCLEOTIDE SEQUENCE [LARGE SCALE GENOMIC DNA]</scope>
    <source>
        <strain evidence="6 7">TBRC 5722</strain>
    </source>
</reference>
<dbReference type="Gene3D" id="3.40.50.1820">
    <property type="entry name" value="alpha/beta hydrolase"/>
    <property type="match status" value="1"/>
</dbReference>
<keyword evidence="7" id="KW-1185">Reference proteome</keyword>
<name>A0ABS8PH54_9PSEU</name>
<evidence type="ECO:0000259" key="5">
    <source>
        <dbReference type="PROSITE" id="PS50075"/>
    </source>
</evidence>
<feature type="region of interest" description="Disordered" evidence="4">
    <location>
        <begin position="216"/>
        <end position="238"/>
    </location>
</feature>
<evidence type="ECO:0000313" key="6">
    <source>
        <dbReference type="EMBL" id="MCD2197596.1"/>
    </source>
</evidence>
<dbReference type="Pfam" id="PF00501">
    <property type="entry name" value="AMP-binding"/>
    <property type="match status" value="2"/>
</dbReference>
<dbReference type="InterPro" id="IPR000873">
    <property type="entry name" value="AMP-dep_synth/lig_dom"/>
</dbReference>
<dbReference type="RefSeq" id="WP_230739742.1">
    <property type="nucleotide sequence ID" value="NZ_JAJNDB010000008.1"/>
</dbReference>
<evidence type="ECO:0000256" key="3">
    <source>
        <dbReference type="ARBA" id="ARBA00022553"/>
    </source>
</evidence>
<dbReference type="SUPFAM" id="SSF56801">
    <property type="entry name" value="Acetyl-CoA synthetase-like"/>
    <property type="match status" value="2"/>
</dbReference>
<dbReference type="EMBL" id="JAJNDB010000008">
    <property type="protein sequence ID" value="MCD2197596.1"/>
    <property type="molecule type" value="Genomic_DNA"/>
</dbReference>
<dbReference type="Pfam" id="PF00975">
    <property type="entry name" value="Thioesterase"/>
    <property type="match status" value="1"/>
</dbReference>
<evidence type="ECO:0000313" key="7">
    <source>
        <dbReference type="Proteomes" id="UP001199469"/>
    </source>
</evidence>
<comment type="caution">
    <text evidence="6">The sequence shown here is derived from an EMBL/GenBank/DDBJ whole genome shotgun (WGS) entry which is preliminary data.</text>
</comment>
<dbReference type="SUPFAM" id="SSF53474">
    <property type="entry name" value="alpha/beta-Hydrolases"/>
    <property type="match status" value="1"/>
</dbReference>
<proteinExistence type="predicted"/>
<dbReference type="PROSITE" id="PS50075">
    <property type="entry name" value="CARRIER"/>
    <property type="match status" value="2"/>
</dbReference>
<dbReference type="InterPro" id="IPR020806">
    <property type="entry name" value="PKS_PP-bd"/>
</dbReference>
<feature type="domain" description="Carrier" evidence="5">
    <location>
        <begin position="2036"/>
        <end position="2111"/>
    </location>
</feature>
<sequence>MSAGPVVAPAGRRLPLSDAQAAVWYAQRIDCTDPTFVVAEYADLEGSLDPELVARAVARVVTEAPQLCAVVDPGPDGTAPEQVLPVEPTADVAVHDLRPEADPEAAARGWMASDLRRPTDLESGPMLESALLRLTDRRWFWYLRAHHLTLDGYGFALLWRRLAEVVAALHDGAEPGPGRFADLEALLVEDAARRAGGDREADGDWWRAHFADRPVPTVLGTRPEPDDGPEPPHHARAGLGSTVLADIDALAGDRGVTRAEVLVAAIGAFVRRATPPGADGATVLGVPVMGRSRPVGLRVPTTTASILPLRLAPADDDEVARVVDDAAAAFGDLRAHQGHRGEDLRRDLGLVGRDQRLTGPVVNLKPDPPYLRLGVASGPVHAIATGPVDDVAITPVGEELLLTGSARRWTAADLDALAARLAGFVAAFASDASATLGSLEVATPAERARAVTPPEPHDGSWPATLPEVFARGAAIEPGATALVDPSGAGLTYAELDAESARLARTLIADGVGPGDIVALALGQRPMFVVAVLAVLRAGATYLPLETGHPAERLAATLADAAPALVLTTGDQTLPGDVRVRRLDDPADRARVEAASPGPLTDNDRLRPPDPDDGAHLIYTSGSTGRPKGVLVPHRAVVDLLASTSAGFRFGPDDVWTWFHSGAFDFSVWELWGPLAHGARLVVVPPPVARSPRELLDLLVAQRVTVLNQTPSAFGQLAAADAERPEVGDRLALRLVIFGGEALQPVRLQGWAARHDPAAVALVNMYGITETTVHVTWHRLDAADLRRGDGVIGRPLPGRSIRLLDRAGRLVPPGAVGEIHVAGEGLARGYRGRPELTAAAFRPDPFGPPGSRMYRSGDLARRQPDGTFVHLGRSDDQVQLRGYRIEPGEVVAALLALPGVTDAAVVLREDRADDPRLVGYVMGADPDPSSLRRALADVLPAHQVPSAIVVLDALPVTANGKLDRAVLPAPDLDTADDGGGSPVAQVIAGLFAEILGLVRPPGRDADFFALGGHSLLAMRLIARVRSVLGAELDIRTVFTTPTPAAIATALDGAARPALTRRPAGSDPGLSPAQRRMWFRQQVDGPVPTYNLPWALGLRGPLDVAALGEAVSDVVARHESLRTVFPARRGEPGHRVLDQVPPMAITPVTAEELSAAVAAAARRGIDLAHEPPLRAELFTVTDDHAVLLLVAHHIASDDSSMRPLAADLGTAYRARCDGAPGLPPLPVQYRDYTAWQGELLGDPDDEGSRLGRGLEFWTAALDGLGDRIELPTDHPRPPTASGRGEHVRIELDPELHTALRTLARRHGVSLFMVLHAALATVLHRLGAGDDIAVGTPVAGRTDEALDELVGFFVNTLVLRTDLSGAPSFAALLERVRDVDLAAFAHQDVPFDHVVEAINPPRALDRHPLFQVMLSLGSGAPEVALPGLTVRPETVPTGTAKFDLTASLAPRDGALVGYLEYATDLFEPAGATAIADRFKRVLRAVAADPDVAIEAVDVLGADERRMLVHEWNDTDAPVPPDSVVDMIAAATRLDPDAPAVVYEGLTLSYRELDVRSNRLAHRLAGLGVGPERTVGIHLERGVELVVGLVAVLKAGAAFVPLDQDWPAARTAEVAHAARLRAVLSHPDPSRPDGPTGDPAIAVVDPLDPTLDDEPITPLDVVIDPDSLAYVIYTSGSTGTPKGAMIRHEAVSNRLPWQVGLLELGPDDGVLFKAPLTFDISVNEVLLPLVVGARLVVAVPGGERDVSYLLDLVAAQRVTFVYLVSTMLDLMLEHDDVGVRARSLRHVWCGGEVLTPELHRRFTDRLGASEATGRVSGATMYHGYGPAEATIGVTCQVYRGEHGGGITIGRPNPNARVHVLDAAMNPVPVGVPGELYLGGVPLGRGYLDDPVRTADRFVPDPVSGRPGERLYATGDLARLRPDGNVEFLGRVDNQVKIRGMRVELEEIEAVLGRDDAVRQAVVLLAADGGSLRAFVTSGEATADTTALLDWVADRLPAHMVPDRITAVPRFPLMPSGKVDRKALARIPTEEAGRERAPVESPGNGLERTVAAVWEDVLGVTGIGAGDNFFDLGGHSLLLARVQTRLQREIGHAVPVLDLFSHATVRDLATYLAAETTGGGTEALGMLLPLRPIDAATQAAPVFCFHPASGLSWPFAGLRKHLGEDVPLYGVQARGLDGSGDGSVPSSIEEMALEYLAAIRTVAPHGPYRFVGWSFGGVVAHTLATLLQEQGEQVELLAMLDSYPAYPWDRLADDHEQQALRSLLYMSHYDLETLPPGPLDRATVSALVAEHGGVLAELPDASIGQVMSTFVNSAVLQQRIAHRRFAGDVLFFTATVNPIDPGLSHADWAPYVDGTVRNHDVACEHKDMTQAGPLAVIGRLLAAAIPATSSTPNPTRQETS</sequence>
<dbReference type="CDD" id="cd19540">
    <property type="entry name" value="LCL_NRPS-like"/>
    <property type="match status" value="1"/>
</dbReference>
<dbReference type="InterPro" id="IPR036736">
    <property type="entry name" value="ACP-like_sf"/>
</dbReference>
<organism evidence="6 7">
    <name type="scientific">Actinomycetospora endophytica</name>
    <dbReference type="NCBI Taxonomy" id="2291215"/>
    <lineage>
        <taxon>Bacteria</taxon>
        <taxon>Bacillati</taxon>
        <taxon>Actinomycetota</taxon>
        <taxon>Actinomycetes</taxon>
        <taxon>Pseudonocardiales</taxon>
        <taxon>Pseudonocardiaceae</taxon>
        <taxon>Actinomycetospora</taxon>
    </lineage>
</organism>
<dbReference type="Gene3D" id="3.30.300.30">
    <property type="match status" value="2"/>
</dbReference>
<feature type="compositionally biased region" description="Basic and acidic residues" evidence="4">
    <location>
        <begin position="601"/>
        <end position="614"/>
    </location>
</feature>
<dbReference type="InterPro" id="IPR006162">
    <property type="entry name" value="Ppantetheine_attach_site"/>
</dbReference>
<dbReference type="PANTHER" id="PTHR45527">
    <property type="entry name" value="NONRIBOSOMAL PEPTIDE SYNTHETASE"/>
    <property type="match status" value="1"/>
</dbReference>
<dbReference type="PROSITE" id="PS00012">
    <property type="entry name" value="PHOSPHOPANTETHEINE"/>
    <property type="match status" value="1"/>
</dbReference>
<dbReference type="Gene3D" id="1.10.1200.10">
    <property type="entry name" value="ACP-like"/>
    <property type="match status" value="1"/>
</dbReference>
<dbReference type="InterPro" id="IPR025110">
    <property type="entry name" value="AMP-bd_C"/>
</dbReference>
<keyword evidence="3" id="KW-0597">Phosphoprotein</keyword>
<dbReference type="InterPro" id="IPR029058">
    <property type="entry name" value="AB_hydrolase_fold"/>
</dbReference>
<feature type="domain" description="Carrier" evidence="5">
    <location>
        <begin position="977"/>
        <end position="1053"/>
    </location>
</feature>
<dbReference type="InterPro" id="IPR045851">
    <property type="entry name" value="AMP-bd_C_sf"/>
</dbReference>
<dbReference type="Gene3D" id="3.40.50.12780">
    <property type="entry name" value="N-terminal domain of ligase-like"/>
    <property type="match status" value="2"/>
</dbReference>
<dbReference type="SUPFAM" id="SSF47336">
    <property type="entry name" value="ACP-like"/>
    <property type="match status" value="2"/>
</dbReference>
<dbReference type="InterPro" id="IPR001242">
    <property type="entry name" value="Condensation_dom"/>
</dbReference>
<dbReference type="PROSITE" id="PS00455">
    <property type="entry name" value="AMP_BINDING"/>
    <property type="match status" value="2"/>
</dbReference>
<feature type="region of interest" description="Disordered" evidence="4">
    <location>
        <begin position="584"/>
        <end position="615"/>
    </location>
</feature>
<dbReference type="InterPro" id="IPR001031">
    <property type="entry name" value="Thioesterase"/>
</dbReference>
<dbReference type="PANTHER" id="PTHR45527:SF14">
    <property type="entry name" value="PLIPASTATIN SYNTHASE SUBUNIT B"/>
    <property type="match status" value="1"/>
</dbReference>
<gene>
    <name evidence="6" type="ORF">LQ327_29920</name>
</gene>
<dbReference type="InterPro" id="IPR009081">
    <property type="entry name" value="PP-bd_ACP"/>
</dbReference>
<dbReference type="SMART" id="SM00823">
    <property type="entry name" value="PKS_PP"/>
    <property type="match status" value="2"/>
</dbReference>
<dbReference type="NCBIfam" id="TIGR01733">
    <property type="entry name" value="AA-adenyl-dom"/>
    <property type="match status" value="2"/>
</dbReference>
<protein>
    <submittedName>
        <fullName evidence="6">Amino acid adenylation domain-containing protein</fullName>
    </submittedName>
</protein>
<dbReference type="InterPro" id="IPR023213">
    <property type="entry name" value="CAT-like_dom_sf"/>
</dbReference>
<dbReference type="Pfam" id="PF13193">
    <property type="entry name" value="AMP-binding_C"/>
    <property type="match status" value="2"/>
</dbReference>
<dbReference type="InterPro" id="IPR042099">
    <property type="entry name" value="ANL_N_sf"/>
</dbReference>
<dbReference type="SUPFAM" id="SSF52777">
    <property type="entry name" value="CoA-dependent acyltransferases"/>
    <property type="match status" value="4"/>
</dbReference>
<keyword evidence="2" id="KW-0596">Phosphopantetheine</keyword>
<dbReference type="InterPro" id="IPR020802">
    <property type="entry name" value="TesA-like"/>
</dbReference>
<dbReference type="Gene3D" id="3.30.559.30">
    <property type="entry name" value="Nonribosomal peptide synthetase, condensation domain"/>
    <property type="match status" value="2"/>
</dbReference>
<evidence type="ECO:0000256" key="1">
    <source>
        <dbReference type="ARBA" id="ARBA00001957"/>
    </source>
</evidence>
<comment type="cofactor">
    <cofactor evidence="1">
        <name>pantetheine 4'-phosphate</name>
        <dbReference type="ChEBI" id="CHEBI:47942"/>
    </cofactor>
</comment>
<accession>A0ABS8PH54</accession>
<dbReference type="InterPro" id="IPR010071">
    <property type="entry name" value="AA_adenyl_dom"/>
</dbReference>
<dbReference type="Pfam" id="PF00550">
    <property type="entry name" value="PP-binding"/>
    <property type="match status" value="2"/>
</dbReference>
<dbReference type="InterPro" id="IPR020845">
    <property type="entry name" value="AMP-binding_CS"/>
</dbReference>